<accession>A0ACB1AGJ7</accession>
<evidence type="ECO:0000313" key="1">
    <source>
        <dbReference type="EMBL" id="CAK5090378.1"/>
    </source>
</evidence>
<reference evidence="1" key="1">
    <citation type="submission" date="2023-11" db="EMBL/GenBank/DDBJ databases">
        <authorList>
            <person name="Poullet M."/>
        </authorList>
    </citation>
    <scope>NUCLEOTIDE SEQUENCE</scope>
    <source>
        <strain evidence="1">E1834</strain>
    </source>
</reference>
<evidence type="ECO:0000313" key="2">
    <source>
        <dbReference type="Proteomes" id="UP001497535"/>
    </source>
</evidence>
<organism evidence="1 2">
    <name type="scientific">Meloidogyne enterolobii</name>
    <name type="common">Root-knot nematode worm</name>
    <name type="synonym">Meloidogyne mayaguensis</name>
    <dbReference type="NCBI Taxonomy" id="390850"/>
    <lineage>
        <taxon>Eukaryota</taxon>
        <taxon>Metazoa</taxon>
        <taxon>Ecdysozoa</taxon>
        <taxon>Nematoda</taxon>
        <taxon>Chromadorea</taxon>
        <taxon>Rhabditida</taxon>
        <taxon>Tylenchina</taxon>
        <taxon>Tylenchomorpha</taxon>
        <taxon>Tylenchoidea</taxon>
        <taxon>Meloidogynidae</taxon>
        <taxon>Meloidogyninae</taxon>
        <taxon>Meloidogyne</taxon>
    </lineage>
</organism>
<dbReference type="Proteomes" id="UP001497535">
    <property type="component" value="Unassembled WGS sequence"/>
</dbReference>
<dbReference type="EMBL" id="CAVMJV010000081">
    <property type="protein sequence ID" value="CAK5090378.1"/>
    <property type="molecule type" value="Genomic_DNA"/>
</dbReference>
<proteinExistence type="predicted"/>
<comment type="caution">
    <text evidence="1">The sequence shown here is derived from an EMBL/GenBank/DDBJ whole genome shotgun (WGS) entry which is preliminary data.</text>
</comment>
<protein>
    <submittedName>
        <fullName evidence="1">Uncharacterized protein</fullName>
    </submittedName>
</protein>
<gene>
    <name evidence="1" type="ORF">MENTE1834_LOCUS38161</name>
</gene>
<name>A0ACB1AGJ7_MELEN</name>
<keyword evidence="2" id="KW-1185">Reference proteome</keyword>
<sequence length="68" mass="8128">MVQARVFFILYDNILLIKLLNILFICHRSVAHLTRDFCGIFPDCFELFLQFTFPYSPIVYFRRSLTSC</sequence>